<comment type="caution">
    <text evidence="6">The sequence shown here is derived from an EMBL/GenBank/DDBJ whole genome shotgun (WGS) entry which is preliminary data.</text>
</comment>
<accession>A0A6N7LQI9</accession>
<evidence type="ECO:0000259" key="5">
    <source>
        <dbReference type="Pfam" id="PF13675"/>
    </source>
</evidence>
<reference evidence="6 7" key="1">
    <citation type="submission" date="2019-10" db="EMBL/GenBank/DDBJ databases">
        <title>Alcanivorax sp.PA15-N-34 draft genome sequence.</title>
        <authorList>
            <person name="Liao X."/>
            <person name="Shao Z."/>
        </authorList>
    </citation>
    <scope>NUCLEOTIDE SEQUENCE [LARGE SCALE GENOMIC DNA]</scope>
    <source>
        <strain evidence="6 7">PA15-N-34</strain>
    </source>
</reference>
<dbReference type="GO" id="GO:0016020">
    <property type="term" value="C:membrane"/>
    <property type="evidence" value="ECO:0007669"/>
    <property type="project" value="UniProtKB-SubCell"/>
</dbReference>
<keyword evidence="2" id="KW-0812">Transmembrane</keyword>
<gene>
    <name evidence="6" type="ORF">GFN93_03925</name>
</gene>
<sequence>MTRQILLIAVLIVGMMTPIPSLAMEDAEAVNVSGRQRMLTQRMMKNYLLIGAGIQADKAQRQLDEAVGLFEEQLLQLRDYSPTDAISRQLDTVESLWLPHRLRIISAPSKAGTSSLMKDNLTLLKACDDVVKAIEKYAGIDSARLVNLSGRQRMLSQKIAKIYVARAWRIRSDWLNEEYEEAITLFDQSLAELEHYPNNTQALHDALQRVRNQWDFSRTGFELEDSGRYVPTVISVTTDSILAKMDDITHQYQRLMQSQTASR</sequence>
<evidence type="ECO:0000313" key="7">
    <source>
        <dbReference type="Proteomes" id="UP000469421"/>
    </source>
</evidence>
<comment type="subcellular location">
    <subcellularLocation>
        <location evidence="1">Membrane</location>
        <topology evidence="1">Multi-pass membrane protein</topology>
    </subcellularLocation>
</comment>
<keyword evidence="3" id="KW-1133">Transmembrane helix</keyword>
<organism evidence="6 7">
    <name type="scientific">Alcanivorax sediminis</name>
    <dbReference type="NCBI Taxonomy" id="2663008"/>
    <lineage>
        <taxon>Bacteria</taxon>
        <taxon>Pseudomonadati</taxon>
        <taxon>Pseudomonadota</taxon>
        <taxon>Gammaproteobacteria</taxon>
        <taxon>Oceanospirillales</taxon>
        <taxon>Alcanivoracaceae</taxon>
        <taxon>Alcanivorax</taxon>
    </lineage>
</organism>
<protein>
    <recommendedName>
        <fullName evidence="5">NarX-like N-terminal domain-containing protein</fullName>
    </recommendedName>
</protein>
<feature type="domain" description="NarX-like N-terminal" evidence="5">
    <location>
        <begin position="142"/>
        <end position="215"/>
    </location>
</feature>
<name>A0A6N7LQI9_9GAMM</name>
<evidence type="ECO:0000256" key="2">
    <source>
        <dbReference type="ARBA" id="ARBA00022692"/>
    </source>
</evidence>
<dbReference type="RefSeq" id="WP_153499099.1">
    <property type="nucleotide sequence ID" value="NZ_WIRE01000001.1"/>
</dbReference>
<dbReference type="Pfam" id="PF13675">
    <property type="entry name" value="PilJ"/>
    <property type="match status" value="2"/>
</dbReference>
<proteinExistence type="predicted"/>
<feature type="domain" description="NarX-like N-terminal" evidence="5">
    <location>
        <begin position="25"/>
        <end position="104"/>
    </location>
</feature>
<dbReference type="Proteomes" id="UP000469421">
    <property type="component" value="Unassembled WGS sequence"/>
</dbReference>
<evidence type="ECO:0000256" key="1">
    <source>
        <dbReference type="ARBA" id="ARBA00004141"/>
    </source>
</evidence>
<evidence type="ECO:0000313" key="6">
    <source>
        <dbReference type="EMBL" id="MQX52383.1"/>
    </source>
</evidence>
<evidence type="ECO:0000256" key="4">
    <source>
        <dbReference type="ARBA" id="ARBA00023136"/>
    </source>
</evidence>
<dbReference type="InterPro" id="IPR042295">
    <property type="entry name" value="NarX-like_N_sf"/>
</dbReference>
<dbReference type="EMBL" id="WIRE01000001">
    <property type="protein sequence ID" value="MQX52383.1"/>
    <property type="molecule type" value="Genomic_DNA"/>
</dbReference>
<dbReference type="AlphaFoldDB" id="A0A6N7LQI9"/>
<keyword evidence="4" id="KW-0472">Membrane</keyword>
<dbReference type="InterPro" id="IPR029095">
    <property type="entry name" value="NarX-like_N"/>
</dbReference>
<dbReference type="Gene3D" id="1.20.120.960">
    <property type="entry name" value="Histidine kinase NarX, sensor domain"/>
    <property type="match status" value="1"/>
</dbReference>
<evidence type="ECO:0000256" key="3">
    <source>
        <dbReference type="ARBA" id="ARBA00022989"/>
    </source>
</evidence>
<keyword evidence="7" id="KW-1185">Reference proteome</keyword>